<organism evidence="1 2">
    <name type="scientific">Hymenobacter ginkgonis</name>
    <dbReference type="NCBI Taxonomy" id="2682976"/>
    <lineage>
        <taxon>Bacteria</taxon>
        <taxon>Pseudomonadati</taxon>
        <taxon>Bacteroidota</taxon>
        <taxon>Cytophagia</taxon>
        <taxon>Cytophagales</taxon>
        <taxon>Hymenobacteraceae</taxon>
        <taxon>Hymenobacter</taxon>
    </lineage>
</organism>
<name>A0A7K1TFP9_9BACT</name>
<proteinExistence type="predicted"/>
<gene>
    <name evidence="1" type="ORF">GO988_12370</name>
</gene>
<dbReference type="Proteomes" id="UP000441336">
    <property type="component" value="Unassembled WGS sequence"/>
</dbReference>
<sequence length="116" mass="13287">MELTALDFQQARVKQVLFKSRLRSVLYGVREAEPSLFTMQDNPLGQWLNAVLKPQYSHRPEVAGIERLIRQTLDTGQSLVRQHQRGEMEQARAGLEQIERLASEIDVLLTTVERSA</sequence>
<dbReference type="EMBL" id="WQKZ01000003">
    <property type="protein sequence ID" value="MVN77122.1"/>
    <property type="molecule type" value="Genomic_DNA"/>
</dbReference>
<accession>A0A7K1TFP9</accession>
<evidence type="ECO:0000313" key="2">
    <source>
        <dbReference type="Proteomes" id="UP000441336"/>
    </source>
</evidence>
<dbReference type="RefSeq" id="WP_157565864.1">
    <property type="nucleotide sequence ID" value="NZ_WQKZ01000003.1"/>
</dbReference>
<comment type="caution">
    <text evidence="1">The sequence shown here is derived from an EMBL/GenBank/DDBJ whole genome shotgun (WGS) entry which is preliminary data.</text>
</comment>
<reference evidence="1 2" key="1">
    <citation type="submission" date="2019-12" db="EMBL/GenBank/DDBJ databases">
        <title>Hymenobacter sp. HMF4947 Genome sequencing and assembly.</title>
        <authorList>
            <person name="Kang H."/>
            <person name="Cha I."/>
            <person name="Kim H."/>
            <person name="Joh K."/>
        </authorList>
    </citation>
    <scope>NUCLEOTIDE SEQUENCE [LARGE SCALE GENOMIC DNA]</scope>
    <source>
        <strain evidence="1 2">HMF4947</strain>
    </source>
</reference>
<keyword evidence="2" id="KW-1185">Reference proteome</keyword>
<evidence type="ECO:0000313" key="1">
    <source>
        <dbReference type="EMBL" id="MVN77122.1"/>
    </source>
</evidence>
<protein>
    <submittedName>
        <fullName evidence="1">Uncharacterized protein</fullName>
    </submittedName>
</protein>
<dbReference type="AlphaFoldDB" id="A0A7K1TFP9"/>